<dbReference type="EMBL" id="ML978123">
    <property type="protein sequence ID" value="KAF2101849.1"/>
    <property type="molecule type" value="Genomic_DNA"/>
</dbReference>
<evidence type="ECO:0000313" key="1">
    <source>
        <dbReference type="EMBL" id="KAF2101849.1"/>
    </source>
</evidence>
<comment type="caution">
    <text evidence="1">The sequence shown here is derived from an EMBL/GenBank/DDBJ whole genome shotgun (WGS) entry which is preliminary data.</text>
</comment>
<protein>
    <submittedName>
        <fullName evidence="1">Uncharacterized protein</fullName>
    </submittedName>
</protein>
<organism evidence="1 2">
    <name type="scientific">Rhizodiscina lignyota</name>
    <dbReference type="NCBI Taxonomy" id="1504668"/>
    <lineage>
        <taxon>Eukaryota</taxon>
        <taxon>Fungi</taxon>
        <taxon>Dikarya</taxon>
        <taxon>Ascomycota</taxon>
        <taxon>Pezizomycotina</taxon>
        <taxon>Dothideomycetes</taxon>
        <taxon>Pleosporomycetidae</taxon>
        <taxon>Aulographales</taxon>
        <taxon>Rhizodiscinaceae</taxon>
        <taxon>Rhizodiscina</taxon>
    </lineage>
</organism>
<accession>A0A9P4IIQ3</accession>
<name>A0A9P4IIQ3_9PEZI</name>
<dbReference type="Proteomes" id="UP000799772">
    <property type="component" value="Unassembled WGS sequence"/>
</dbReference>
<gene>
    <name evidence="1" type="ORF">NA57DRAFT_53793</name>
</gene>
<dbReference type="AlphaFoldDB" id="A0A9P4IIQ3"/>
<evidence type="ECO:0000313" key="2">
    <source>
        <dbReference type="Proteomes" id="UP000799772"/>
    </source>
</evidence>
<sequence length="104" mass="10891">MPIAFSRCLNGGPAGLVAFCVASKFAQGSCGPFQTSANARSSEIRGLKSKLSHTRREKSRSVELLARQKVSRVKGSGADGTLAGKGVQILSRETRDAAAIEIEG</sequence>
<reference evidence="1" key="1">
    <citation type="journal article" date="2020" name="Stud. Mycol.">
        <title>101 Dothideomycetes genomes: a test case for predicting lifestyles and emergence of pathogens.</title>
        <authorList>
            <person name="Haridas S."/>
            <person name="Albert R."/>
            <person name="Binder M."/>
            <person name="Bloem J."/>
            <person name="Labutti K."/>
            <person name="Salamov A."/>
            <person name="Andreopoulos B."/>
            <person name="Baker S."/>
            <person name="Barry K."/>
            <person name="Bills G."/>
            <person name="Bluhm B."/>
            <person name="Cannon C."/>
            <person name="Castanera R."/>
            <person name="Culley D."/>
            <person name="Daum C."/>
            <person name="Ezra D."/>
            <person name="Gonzalez J."/>
            <person name="Henrissat B."/>
            <person name="Kuo A."/>
            <person name="Liang C."/>
            <person name="Lipzen A."/>
            <person name="Lutzoni F."/>
            <person name="Magnuson J."/>
            <person name="Mondo S."/>
            <person name="Nolan M."/>
            <person name="Ohm R."/>
            <person name="Pangilinan J."/>
            <person name="Park H.-J."/>
            <person name="Ramirez L."/>
            <person name="Alfaro M."/>
            <person name="Sun H."/>
            <person name="Tritt A."/>
            <person name="Yoshinaga Y."/>
            <person name="Zwiers L.-H."/>
            <person name="Turgeon B."/>
            <person name="Goodwin S."/>
            <person name="Spatafora J."/>
            <person name="Crous P."/>
            <person name="Grigoriev I."/>
        </authorList>
    </citation>
    <scope>NUCLEOTIDE SEQUENCE</scope>
    <source>
        <strain evidence="1">CBS 133067</strain>
    </source>
</reference>
<keyword evidence="2" id="KW-1185">Reference proteome</keyword>
<proteinExistence type="predicted"/>